<dbReference type="EMBL" id="JAULSY010000094">
    <property type="protein sequence ID" value="KAK0666129.1"/>
    <property type="molecule type" value="Genomic_DNA"/>
</dbReference>
<feature type="domain" description="SWIM-type" evidence="3">
    <location>
        <begin position="131"/>
        <end position="170"/>
    </location>
</feature>
<dbReference type="Proteomes" id="UP001174997">
    <property type="component" value="Unassembled WGS sequence"/>
</dbReference>
<feature type="compositionally biased region" description="Polar residues" evidence="2">
    <location>
        <begin position="322"/>
        <end position="334"/>
    </location>
</feature>
<feature type="compositionally biased region" description="Polar residues" evidence="2">
    <location>
        <begin position="1"/>
        <end position="10"/>
    </location>
</feature>
<proteinExistence type="predicted"/>
<evidence type="ECO:0000313" key="5">
    <source>
        <dbReference type="Proteomes" id="UP001174997"/>
    </source>
</evidence>
<name>A0AA40D7I6_9PEZI</name>
<gene>
    <name evidence="4" type="ORF">QBC41DRAFT_326411</name>
</gene>
<feature type="region of interest" description="Disordered" evidence="2">
    <location>
        <begin position="322"/>
        <end position="342"/>
    </location>
</feature>
<keyword evidence="1" id="KW-0862">Zinc</keyword>
<feature type="compositionally biased region" description="Basic residues" evidence="2">
    <location>
        <begin position="571"/>
        <end position="580"/>
    </location>
</feature>
<dbReference type="GO" id="GO:0008270">
    <property type="term" value="F:zinc ion binding"/>
    <property type="evidence" value="ECO:0007669"/>
    <property type="project" value="UniProtKB-KW"/>
</dbReference>
<feature type="region of interest" description="Disordered" evidence="2">
    <location>
        <begin position="1"/>
        <end position="71"/>
    </location>
</feature>
<evidence type="ECO:0000256" key="1">
    <source>
        <dbReference type="PROSITE-ProRule" id="PRU00325"/>
    </source>
</evidence>
<feature type="compositionally biased region" description="Low complexity" evidence="2">
    <location>
        <begin position="545"/>
        <end position="560"/>
    </location>
</feature>
<accession>A0AA40D7I6</accession>
<dbReference type="AlphaFoldDB" id="A0AA40D7I6"/>
<evidence type="ECO:0000256" key="2">
    <source>
        <dbReference type="SAM" id="MobiDB-lite"/>
    </source>
</evidence>
<evidence type="ECO:0000313" key="4">
    <source>
        <dbReference type="EMBL" id="KAK0666129.1"/>
    </source>
</evidence>
<dbReference type="InterPro" id="IPR007527">
    <property type="entry name" value="Znf_SWIM"/>
</dbReference>
<keyword evidence="1" id="KW-0863">Zinc-finger</keyword>
<feature type="compositionally biased region" description="Polar residues" evidence="2">
    <location>
        <begin position="19"/>
        <end position="39"/>
    </location>
</feature>
<keyword evidence="5" id="KW-1185">Reference proteome</keyword>
<keyword evidence="1" id="KW-0479">Metal-binding</keyword>
<comment type="caution">
    <text evidence="4">The sequence shown here is derived from an EMBL/GenBank/DDBJ whole genome shotgun (WGS) entry which is preliminary data.</text>
</comment>
<evidence type="ECO:0000259" key="3">
    <source>
        <dbReference type="PROSITE" id="PS50966"/>
    </source>
</evidence>
<feature type="region of interest" description="Disordered" evidence="2">
    <location>
        <begin position="465"/>
        <end position="580"/>
    </location>
</feature>
<feature type="compositionally biased region" description="Acidic residues" evidence="2">
    <location>
        <begin position="46"/>
        <end position="59"/>
    </location>
</feature>
<dbReference type="PROSITE" id="PS50966">
    <property type="entry name" value="ZF_SWIM"/>
    <property type="match status" value="1"/>
</dbReference>
<reference evidence="4" key="1">
    <citation type="submission" date="2023-06" db="EMBL/GenBank/DDBJ databases">
        <title>Genome-scale phylogeny and comparative genomics of the fungal order Sordariales.</title>
        <authorList>
            <consortium name="Lawrence Berkeley National Laboratory"/>
            <person name="Hensen N."/>
            <person name="Bonometti L."/>
            <person name="Westerberg I."/>
            <person name="Brannstrom I.O."/>
            <person name="Guillou S."/>
            <person name="Cros-Aarteil S."/>
            <person name="Calhoun S."/>
            <person name="Haridas S."/>
            <person name="Kuo A."/>
            <person name="Mondo S."/>
            <person name="Pangilinan J."/>
            <person name="Riley R."/>
            <person name="Labutti K."/>
            <person name="Andreopoulos B."/>
            <person name="Lipzen A."/>
            <person name="Chen C."/>
            <person name="Yanf M."/>
            <person name="Daum C."/>
            <person name="Ng V."/>
            <person name="Clum A."/>
            <person name="Steindorff A."/>
            <person name="Ohm R."/>
            <person name="Martin F."/>
            <person name="Silar P."/>
            <person name="Natvig D."/>
            <person name="Lalanne C."/>
            <person name="Gautier V."/>
            <person name="Ament-Velasquez S.L."/>
            <person name="Kruys A."/>
            <person name="Hutchinson M.I."/>
            <person name="Powell A.J."/>
            <person name="Barry K."/>
            <person name="Miller A.N."/>
            <person name="Grigoriev I.V."/>
            <person name="Debuchy R."/>
            <person name="Gladieux P."/>
            <person name="Thoren M.H."/>
            <person name="Johannesson H."/>
        </authorList>
    </citation>
    <scope>NUCLEOTIDE SEQUENCE</scope>
    <source>
        <strain evidence="4">CBS 307.81</strain>
    </source>
</reference>
<organism evidence="4 5">
    <name type="scientific">Cercophora samala</name>
    <dbReference type="NCBI Taxonomy" id="330535"/>
    <lineage>
        <taxon>Eukaryota</taxon>
        <taxon>Fungi</taxon>
        <taxon>Dikarya</taxon>
        <taxon>Ascomycota</taxon>
        <taxon>Pezizomycotina</taxon>
        <taxon>Sordariomycetes</taxon>
        <taxon>Sordariomycetidae</taxon>
        <taxon>Sordariales</taxon>
        <taxon>Lasiosphaeriaceae</taxon>
        <taxon>Cercophora</taxon>
    </lineage>
</organism>
<protein>
    <recommendedName>
        <fullName evidence="3">SWIM-type domain-containing protein</fullName>
    </recommendedName>
</protein>
<sequence>MSVSPTTGMSMLSLEGTPTMAQTRGRTNSPKTSPSMSGSEQHDDANDWEEDEEDDDDDSDRGVMSSQTGFRYDISRLPQRTQQVVRGLYHQISTPGLPQISLELCGIKEEDDAEGGFFYAFQMQEIVPCSIRIGSKNSKTYSTPRCECPDARYRNQKPCKHLIWLFDRISKQALFDHDHEADLTLTELGYPEQLHDPFEQISRIRLDVLADDLHCDIFDPDNDTAHPTRSRIQEAREMVGILAGVQPEELDTYRLDLGTSHFTSPIRRGDLEATLFSLLLSSNSLAEWIRTGLEPSDPTVDPFRRLERRVSRILSELETYSSSLQNTPATSAPSQKEKTVEGPRDVHWAATQIQHCVREIELLVSRGSDPLSAQARASAARSLVRILKAIASRNIDSHGGDTPDDRNLFMRLVGNHDTGFVYSALELLVDQSQFIEELEGIMDLLGRHGAPTTYVANMRSLISRMRSHKGVHTTSVGESSRRRSQTPPMHDDVQAPPPPPLFVQEATLEEEPKHTAPVGGSSSPQFLTPELPGASRAGRGGATRGRGSTRGATTGSKRTASLGGAQDSPRGSKKKRARGA</sequence>